<protein>
    <submittedName>
        <fullName evidence="9">Aluminum-activated malate transporter 14</fullName>
    </submittedName>
</protein>
<keyword evidence="5" id="KW-1133">Transmembrane helix</keyword>
<evidence type="ECO:0000256" key="5">
    <source>
        <dbReference type="ARBA" id="ARBA00022989"/>
    </source>
</evidence>
<dbReference type="Pfam" id="PF11744">
    <property type="entry name" value="ALMT"/>
    <property type="match status" value="1"/>
</dbReference>
<keyword evidence="4" id="KW-0812">Transmembrane</keyword>
<gene>
    <name evidence="9" type="ORF">LE_TR10989_c0_g1_i1_g.36392</name>
</gene>
<evidence type="ECO:0000256" key="4">
    <source>
        <dbReference type="ARBA" id="ARBA00022692"/>
    </source>
</evidence>
<keyword evidence="8" id="KW-0407">Ion channel</keyword>
<evidence type="ECO:0000256" key="1">
    <source>
        <dbReference type="ARBA" id="ARBA00004141"/>
    </source>
</evidence>
<dbReference type="InterPro" id="IPR020966">
    <property type="entry name" value="ALMT"/>
</dbReference>
<evidence type="ECO:0000256" key="2">
    <source>
        <dbReference type="ARBA" id="ARBA00007079"/>
    </source>
</evidence>
<reference evidence="9" key="1">
    <citation type="submission" date="2016-07" db="EMBL/GenBank/DDBJ databases">
        <title>De novo transcriptome assembly of four accessions of the metal hyperaccumulator plant Noccaea caerulescens.</title>
        <authorList>
            <person name="Blande D."/>
            <person name="Halimaa P."/>
            <person name="Tervahauta A.I."/>
            <person name="Aarts M.G."/>
            <person name="Karenlampi S.O."/>
        </authorList>
    </citation>
    <scope>NUCLEOTIDE SEQUENCE</scope>
</reference>
<dbReference type="EMBL" id="GEVL01013645">
    <property type="protein sequence ID" value="JAU63696.1"/>
    <property type="molecule type" value="Transcribed_RNA"/>
</dbReference>
<dbReference type="GO" id="GO:0034220">
    <property type="term" value="P:monoatomic ion transmembrane transport"/>
    <property type="evidence" value="ECO:0007669"/>
    <property type="project" value="UniProtKB-KW"/>
</dbReference>
<proteinExistence type="inferred from homology"/>
<comment type="subcellular location">
    <subcellularLocation>
        <location evidence="1">Membrane</location>
        <topology evidence="1">Multi-pass membrane protein</topology>
    </subcellularLocation>
</comment>
<evidence type="ECO:0000256" key="7">
    <source>
        <dbReference type="ARBA" id="ARBA00023136"/>
    </source>
</evidence>
<dbReference type="AlphaFoldDB" id="A0A1J3H995"/>
<comment type="similarity">
    <text evidence="2">Belongs to the aromatic acid exporter (TC 2.A.85) family.</text>
</comment>
<evidence type="ECO:0000256" key="3">
    <source>
        <dbReference type="ARBA" id="ARBA00022448"/>
    </source>
</evidence>
<accession>A0A1J3H995</accession>
<organism evidence="9">
    <name type="scientific">Noccaea caerulescens</name>
    <name type="common">Alpine penny-cress</name>
    <name type="synonym">Thlaspi caerulescens</name>
    <dbReference type="NCBI Taxonomy" id="107243"/>
    <lineage>
        <taxon>Eukaryota</taxon>
        <taxon>Viridiplantae</taxon>
        <taxon>Streptophyta</taxon>
        <taxon>Embryophyta</taxon>
        <taxon>Tracheophyta</taxon>
        <taxon>Spermatophyta</taxon>
        <taxon>Magnoliopsida</taxon>
        <taxon>eudicotyledons</taxon>
        <taxon>Gunneridae</taxon>
        <taxon>Pentapetalae</taxon>
        <taxon>rosids</taxon>
        <taxon>malvids</taxon>
        <taxon>Brassicales</taxon>
        <taxon>Brassicaceae</taxon>
        <taxon>Coluteocarpeae</taxon>
        <taxon>Noccaea</taxon>
    </lineage>
</organism>
<name>A0A1J3H995_NOCCA</name>
<keyword evidence="7" id="KW-0472">Membrane</keyword>
<keyword evidence="6" id="KW-0406">Ion transport</keyword>
<evidence type="ECO:0000256" key="8">
    <source>
        <dbReference type="ARBA" id="ARBA00023303"/>
    </source>
</evidence>
<dbReference type="GO" id="GO:0015743">
    <property type="term" value="P:malate transport"/>
    <property type="evidence" value="ECO:0007669"/>
    <property type="project" value="InterPro"/>
</dbReference>
<sequence>MAATGEGRVLRQQLSKIVVMTSLEFSEALPFAAFASLLVEMVARLDNVIEEVKELGTIACFKEYDSNLDQTDVEV</sequence>
<evidence type="ECO:0000313" key="9">
    <source>
        <dbReference type="EMBL" id="JAU63696.1"/>
    </source>
</evidence>
<evidence type="ECO:0000256" key="6">
    <source>
        <dbReference type="ARBA" id="ARBA00023065"/>
    </source>
</evidence>
<dbReference type="GO" id="GO:0016020">
    <property type="term" value="C:membrane"/>
    <property type="evidence" value="ECO:0007669"/>
    <property type="project" value="UniProtKB-SubCell"/>
</dbReference>
<dbReference type="PANTHER" id="PTHR31086">
    <property type="entry name" value="ALUMINUM-ACTIVATED MALATE TRANSPORTER 10"/>
    <property type="match status" value="1"/>
</dbReference>
<keyword evidence="3" id="KW-0813">Transport</keyword>